<gene>
    <name evidence="9" type="ORF">FAEPRAM212_02001</name>
</gene>
<dbReference type="Pfam" id="PF02386">
    <property type="entry name" value="TrkH"/>
    <property type="match status" value="1"/>
</dbReference>
<evidence type="ECO:0000256" key="2">
    <source>
        <dbReference type="ARBA" id="ARBA00022448"/>
    </source>
</evidence>
<evidence type="ECO:0000256" key="7">
    <source>
        <dbReference type="ARBA" id="ARBA00023136"/>
    </source>
</evidence>
<dbReference type="Proteomes" id="UP000005945">
    <property type="component" value="Unassembled WGS sequence"/>
</dbReference>
<evidence type="ECO:0000256" key="4">
    <source>
        <dbReference type="ARBA" id="ARBA00022692"/>
    </source>
</evidence>
<dbReference type="PANTHER" id="PTHR32024">
    <property type="entry name" value="TRK SYSTEM POTASSIUM UPTAKE PROTEIN TRKG-RELATED"/>
    <property type="match status" value="1"/>
</dbReference>
<keyword evidence="7 8" id="KW-0472">Membrane</keyword>
<dbReference type="EMBL" id="ABED02000027">
    <property type="protein sequence ID" value="EDP21276.1"/>
    <property type="molecule type" value="Genomic_DNA"/>
</dbReference>
<feature type="transmembrane region" description="Helical" evidence="8">
    <location>
        <begin position="156"/>
        <end position="177"/>
    </location>
</feature>
<accession>A8SCL8</accession>
<feature type="transmembrane region" description="Helical" evidence="8">
    <location>
        <begin position="71"/>
        <end position="90"/>
    </location>
</feature>
<evidence type="ECO:0000256" key="6">
    <source>
        <dbReference type="ARBA" id="ARBA00023065"/>
    </source>
</evidence>
<comment type="subcellular location">
    <subcellularLocation>
        <location evidence="1">Cell membrane</location>
        <topology evidence="1">Multi-pass membrane protein</topology>
    </subcellularLocation>
</comment>
<sequence length="477" mass="51324">MQSGCVLHREDAMEKIKNIRKRLRHQRSVRRRKLGLSTPTQIICVSFIIVIALGTLLLTLPIASRHGRLDVLNAMFTATSATCVTGLVVRDTWTQFTWFGQAVVLLLIQVGGLGLVTLTSFFALAMRRRMGFRDLRLLGESVSADGYDQAKSVLKIVVGLAAMFEGIGILLLLFAFVPQFGLEGVWISVFTAISAFCNAGFDLFGRFGAYSSLAPYVNNYYVQAVIMFMIISGGLGFMVWVELCQWYQKRRLSLHAKVVLSFSVILWLGGALGLGLMEWNNSATLGGLSVPGKVMASLFQSVSTRTAGMNTVDLASCGTLSKLLMSVLQFIGAAPGSTGGGVKVTTFAVIILTIRSVAQGRDDCVIADHHIESKTVYRALTIIVLGAAAVIGSAIVVYYNTSDAVSVVDAIFESCSAFGTVGLSVGVTSQLNNGAKILYMLVMFMGRVGPVAFAMSLTAKPDDNKRKIMPVGHINVG</sequence>
<dbReference type="PANTHER" id="PTHR32024:SF1">
    <property type="entry name" value="KTR SYSTEM POTASSIUM UPTAKE PROTEIN B"/>
    <property type="match status" value="1"/>
</dbReference>
<evidence type="ECO:0000256" key="5">
    <source>
        <dbReference type="ARBA" id="ARBA00022989"/>
    </source>
</evidence>
<feature type="transmembrane region" description="Helical" evidence="8">
    <location>
        <begin position="375"/>
        <end position="399"/>
    </location>
</feature>
<proteinExistence type="predicted"/>
<keyword evidence="4 8" id="KW-0812">Transmembrane</keyword>
<dbReference type="AlphaFoldDB" id="A8SCL8"/>
<evidence type="ECO:0000256" key="1">
    <source>
        <dbReference type="ARBA" id="ARBA00004651"/>
    </source>
</evidence>
<dbReference type="InterPro" id="IPR003445">
    <property type="entry name" value="Cat_transpt"/>
</dbReference>
<dbReference type="GO" id="GO:0005886">
    <property type="term" value="C:plasma membrane"/>
    <property type="evidence" value="ECO:0007669"/>
    <property type="project" value="UniProtKB-SubCell"/>
</dbReference>
<feature type="transmembrane region" description="Helical" evidence="8">
    <location>
        <begin position="40"/>
        <end position="59"/>
    </location>
</feature>
<keyword evidence="6" id="KW-0406">Ion transport</keyword>
<evidence type="ECO:0000256" key="8">
    <source>
        <dbReference type="SAM" id="Phobius"/>
    </source>
</evidence>
<feature type="transmembrane region" description="Helical" evidence="8">
    <location>
        <begin position="220"/>
        <end position="244"/>
    </location>
</feature>
<evidence type="ECO:0000313" key="10">
    <source>
        <dbReference type="Proteomes" id="UP000005945"/>
    </source>
</evidence>
<keyword evidence="2" id="KW-0813">Transport</keyword>
<dbReference type="GO" id="GO:0008324">
    <property type="term" value="F:monoatomic cation transmembrane transporter activity"/>
    <property type="evidence" value="ECO:0007669"/>
    <property type="project" value="InterPro"/>
</dbReference>
<feature type="transmembrane region" description="Helical" evidence="8">
    <location>
        <begin position="256"/>
        <end position="277"/>
    </location>
</feature>
<keyword evidence="3" id="KW-1003">Cell membrane</keyword>
<name>A8SCL8_9FIRM</name>
<dbReference type="HOGENOM" id="CLU_026429_0_1_9"/>
<evidence type="ECO:0000256" key="3">
    <source>
        <dbReference type="ARBA" id="ARBA00022475"/>
    </source>
</evidence>
<protein>
    <submittedName>
        <fullName evidence="9">Potassium uptake protein, TrkH family</fullName>
    </submittedName>
</protein>
<evidence type="ECO:0000313" key="9">
    <source>
        <dbReference type="EMBL" id="EDP21276.1"/>
    </source>
</evidence>
<feature type="transmembrane region" description="Helical" evidence="8">
    <location>
        <begin position="102"/>
        <end position="126"/>
    </location>
</feature>
<reference evidence="9 10" key="1">
    <citation type="submission" date="2007-09" db="EMBL/GenBank/DDBJ databases">
        <title>Draft genome sequence of Faecalibacterium prausnitzii M21/2.</title>
        <authorList>
            <person name="Sudarsanam P."/>
            <person name="Ley R."/>
            <person name="Guruge J."/>
            <person name="Turnbaugh P.J."/>
            <person name="Mahowald M."/>
            <person name="Liep D."/>
            <person name="Gordon J."/>
        </authorList>
    </citation>
    <scope>NUCLEOTIDE SEQUENCE [LARGE SCALE GENOMIC DNA]</scope>
    <source>
        <strain evidence="9 10">M21/2</strain>
    </source>
</reference>
<feature type="transmembrane region" description="Helical" evidence="8">
    <location>
        <begin position="437"/>
        <end position="459"/>
    </location>
</feature>
<feature type="transmembrane region" description="Helical" evidence="8">
    <location>
        <begin position="330"/>
        <end position="354"/>
    </location>
</feature>
<dbReference type="GO" id="GO:0030001">
    <property type="term" value="P:metal ion transport"/>
    <property type="evidence" value="ECO:0007669"/>
    <property type="project" value="UniProtKB-ARBA"/>
</dbReference>
<organism evidence="9 10">
    <name type="scientific">Faecalibacterium prausnitzii M21/2</name>
    <dbReference type="NCBI Taxonomy" id="411485"/>
    <lineage>
        <taxon>Bacteria</taxon>
        <taxon>Bacillati</taxon>
        <taxon>Bacillota</taxon>
        <taxon>Clostridia</taxon>
        <taxon>Eubacteriales</taxon>
        <taxon>Oscillospiraceae</taxon>
        <taxon>Faecalibacterium</taxon>
    </lineage>
</organism>
<keyword evidence="5 8" id="KW-1133">Transmembrane helix</keyword>
<reference evidence="9 10" key="2">
    <citation type="submission" date="2007-09" db="EMBL/GenBank/DDBJ databases">
        <authorList>
            <person name="Fulton L."/>
            <person name="Clifton S."/>
            <person name="Fulton B."/>
            <person name="Xu J."/>
            <person name="Minx P."/>
            <person name="Pepin K.H."/>
            <person name="Johnson M."/>
            <person name="Thiruvilangam P."/>
            <person name="Bhonagiri V."/>
            <person name="Nash W.E."/>
            <person name="Mardis E.R."/>
            <person name="Wilson R.K."/>
        </authorList>
    </citation>
    <scope>NUCLEOTIDE SEQUENCE [LARGE SCALE GENOMIC DNA]</scope>
    <source>
        <strain evidence="9 10">M21/2</strain>
    </source>
</reference>
<comment type="caution">
    <text evidence="9">The sequence shown here is derived from an EMBL/GenBank/DDBJ whole genome shotgun (WGS) entry which is preliminary data.</text>
</comment>